<keyword evidence="11 24" id="KW-0418">Kinase</keyword>
<dbReference type="InterPro" id="IPR036890">
    <property type="entry name" value="HATPase_C_sf"/>
</dbReference>
<dbReference type="GO" id="GO:0009927">
    <property type="term" value="F:histidine phosphotransfer kinase activity"/>
    <property type="evidence" value="ECO:0007669"/>
    <property type="project" value="TreeGrafter"/>
</dbReference>
<dbReference type="CDD" id="cd00130">
    <property type="entry name" value="PAS"/>
    <property type="match status" value="1"/>
</dbReference>
<feature type="domain" description="PAS" evidence="21">
    <location>
        <begin position="569"/>
        <end position="623"/>
    </location>
</feature>
<evidence type="ECO:0000259" key="22">
    <source>
        <dbReference type="PROSITE" id="PS50113"/>
    </source>
</evidence>
<accession>A0A1H4PV03</accession>
<dbReference type="SMART" id="SM00387">
    <property type="entry name" value="HATPase_c"/>
    <property type="match status" value="1"/>
</dbReference>
<dbReference type="SUPFAM" id="SSF47384">
    <property type="entry name" value="Homodimeric domain of signal transducing histidine kinase"/>
    <property type="match status" value="1"/>
</dbReference>
<protein>
    <recommendedName>
        <fullName evidence="3">histidine kinase</fullName>
        <ecNumber evidence="3">2.7.13.3</ecNumber>
    </recommendedName>
</protein>
<dbReference type="FunFam" id="3.30.565.10:FF:000010">
    <property type="entry name" value="Sensor histidine kinase RcsC"/>
    <property type="match status" value="1"/>
</dbReference>
<dbReference type="SUPFAM" id="SSF55785">
    <property type="entry name" value="PYP-like sensor domain (PAS domain)"/>
    <property type="match status" value="1"/>
</dbReference>
<sequence length="1200" mass="133734">MLRFILSMLLSLACLPAMSDAPPLLQLLNYESPHHHQLPLTTDDWQWLRNKRELVLGTAQQNLPPLEMVNEAKEYEGVTADYIGLLADALGVKISIRAYDTREQVFNALARGEIDLMGSVTQGEARHRQLLLSQSYLVNRPTLVARLGDSPSLKGGLQGQRLAISLDTISLPVAQAMYPLARIDTYASADAAMAAVAFGDADVLLSDAVSAQFLISRNYSDYLRIIYSGPASISGFAFAVTPDNRQLQYLLDTALRAIHKEQDISIRNRWGDRLLLSMEKTSLTPEEQRWIERNPVVRIGIHRYLPPLSYFDADGNYLGITADLLAMLETKTGLTFEITPLPSFKDLNDALRDGRVQMAADRARNTEREAYLLFTRPYLVGPYMLITRDAADAPKSLEDMAGKTLLIGSGHSLVAQLRQRYPQIRVKEVQTNFEALSLLRDHKADAAVQAEIAVSFNLPRIKEDQLKVRSALNLPLLNESFAVRRDQLELFNIIDKSLRSISPDAITELNNRWRSKSAVAPPSWRDYRTTLYLAGAASLVLLLIALAWGYAMRRQVSQRERAEHALNDQLRFMDALINGTPNPIYVRDRERRLVICNDSYLKTMGTDRQSVLGSNLEQLAVPEAGLFATDFQSILDGGPPLLIDRTVHIRGQQVQIYHWMLPYRDAQGEILGIIGGWLDISERQQLLNELTQAKNDADKANRAKTTFLATMSHEIRTPMSAVIGMLELALKRADQGQLDRPSIEVAYSSALGLLELIGDILDIARIESGHLSLSPERANLRELAESVFRVFDGLARQKGLRLELDLDSSASGDVLVDPLRFKQILSNLLSNAIKFTERGTVQVRLQAERDDPQTLPLQLTVRDTGIGIDPEDQQLLFQPFSQVPGQHQNARSGTGLGLVICRTLCEMMGGQLSLQSQPGVGTLARVQLQLSRLAPLPDSPPPVPQDAQPLAARAALHILVVDDSQANRQLLCEQLRFLDYSLSQAQNGAEAYKLWLRETFDVVITDCNMPVLNGYELTRQIRLTEQIQGRPPVQIFGFTANVQPEEQQRCLDAGMNGCIFKPIALPELDRRLRQLQALPRTQLKSTSRHFDIQQLDHLTGGNPASIQRVLKGVQQSNRQDLKQIRELLASAERKGVAELAHRIHGAARIIKAQALIDECEYLEKACLEGADADQIQAALARLEQAMLGLDGDLLEALEPD</sequence>
<dbReference type="PROSITE" id="PS50109">
    <property type="entry name" value="HIS_KIN"/>
    <property type="match status" value="1"/>
</dbReference>
<evidence type="ECO:0000259" key="19">
    <source>
        <dbReference type="PROSITE" id="PS50109"/>
    </source>
</evidence>
<dbReference type="Gene3D" id="1.20.120.160">
    <property type="entry name" value="HPT domain"/>
    <property type="match status" value="1"/>
</dbReference>
<dbReference type="CDD" id="cd00088">
    <property type="entry name" value="HPT"/>
    <property type="match status" value="1"/>
</dbReference>
<name>A0A1H4PV03_9PSED</name>
<evidence type="ECO:0000256" key="1">
    <source>
        <dbReference type="ARBA" id="ARBA00000085"/>
    </source>
</evidence>
<feature type="domain" description="PAC" evidence="22">
    <location>
        <begin position="640"/>
        <end position="692"/>
    </location>
</feature>
<dbReference type="SMART" id="SM00062">
    <property type="entry name" value="PBPb"/>
    <property type="match status" value="2"/>
</dbReference>
<evidence type="ECO:0000259" key="21">
    <source>
        <dbReference type="PROSITE" id="PS50112"/>
    </source>
</evidence>
<dbReference type="PANTHER" id="PTHR43047">
    <property type="entry name" value="TWO-COMPONENT HISTIDINE PROTEIN KINASE"/>
    <property type="match status" value="1"/>
</dbReference>
<evidence type="ECO:0000256" key="7">
    <source>
        <dbReference type="ARBA" id="ARBA00022679"/>
    </source>
</evidence>
<dbReference type="Gene3D" id="3.40.50.2300">
    <property type="match status" value="1"/>
</dbReference>
<dbReference type="EMBL" id="FNTJ01000001">
    <property type="protein sequence ID" value="SEC11253.1"/>
    <property type="molecule type" value="Genomic_DNA"/>
</dbReference>
<evidence type="ECO:0000256" key="12">
    <source>
        <dbReference type="ARBA" id="ARBA00022840"/>
    </source>
</evidence>
<dbReference type="InterPro" id="IPR003594">
    <property type="entry name" value="HATPase_dom"/>
</dbReference>
<dbReference type="InterPro" id="IPR036641">
    <property type="entry name" value="HPT_dom_sf"/>
</dbReference>
<keyword evidence="25" id="KW-1185">Reference proteome</keyword>
<comment type="catalytic activity">
    <reaction evidence="1">
        <text>ATP + protein L-histidine = ADP + protein N-phospho-L-histidine.</text>
        <dbReference type="EC" id="2.7.13.3"/>
    </reaction>
</comment>
<feature type="modified residue" description="Phosphohistidine" evidence="16">
    <location>
        <position position="1141"/>
    </location>
</feature>
<evidence type="ECO:0000256" key="9">
    <source>
        <dbReference type="ARBA" id="ARBA00022729"/>
    </source>
</evidence>
<dbReference type="CDD" id="cd00082">
    <property type="entry name" value="HisKA"/>
    <property type="match status" value="1"/>
</dbReference>
<dbReference type="PROSITE" id="PS50894">
    <property type="entry name" value="HPT"/>
    <property type="match status" value="1"/>
</dbReference>
<dbReference type="InterPro" id="IPR013767">
    <property type="entry name" value="PAS_fold"/>
</dbReference>
<keyword evidence="9 18" id="KW-0732">Signal</keyword>
<dbReference type="Pfam" id="PF00072">
    <property type="entry name" value="Response_reg"/>
    <property type="match status" value="1"/>
</dbReference>
<evidence type="ECO:0000256" key="5">
    <source>
        <dbReference type="ARBA" id="ARBA00022519"/>
    </source>
</evidence>
<feature type="domain" description="Response regulatory" evidence="20">
    <location>
        <begin position="957"/>
        <end position="1076"/>
    </location>
</feature>
<keyword evidence="5" id="KW-0997">Cell inner membrane</keyword>
<dbReference type="Pfam" id="PF00512">
    <property type="entry name" value="HisKA"/>
    <property type="match status" value="1"/>
</dbReference>
<dbReference type="GO" id="GO:0006355">
    <property type="term" value="P:regulation of DNA-templated transcription"/>
    <property type="evidence" value="ECO:0007669"/>
    <property type="project" value="InterPro"/>
</dbReference>
<dbReference type="SMART" id="SM00388">
    <property type="entry name" value="HisKA"/>
    <property type="match status" value="1"/>
</dbReference>
<dbReference type="InterPro" id="IPR003661">
    <property type="entry name" value="HisK_dim/P_dom"/>
</dbReference>
<proteinExistence type="predicted"/>
<dbReference type="SMART" id="SM00073">
    <property type="entry name" value="HPT"/>
    <property type="match status" value="1"/>
</dbReference>
<evidence type="ECO:0000256" key="2">
    <source>
        <dbReference type="ARBA" id="ARBA00004429"/>
    </source>
</evidence>
<keyword evidence="8" id="KW-0812">Transmembrane</keyword>
<evidence type="ECO:0000256" key="18">
    <source>
        <dbReference type="SAM" id="SignalP"/>
    </source>
</evidence>
<dbReference type="SMART" id="SM00448">
    <property type="entry name" value="REC"/>
    <property type="match status" value="1"/>
</dbReference>
<feature type="modified residue" description="4-aspartylphosphate" evidence="17">
    <location>
        <position position="1006"/>
    </location>
</feature>
<evidence type="ECO:0000256" key="13">
    <source>
        <dbReference type="ARBA" id="ARBA00022989"/>
    </source>
</evidence>
<evidence type="ECO:0000256" key="10">
    <source>
        <dbReference type="ARBA" id="ARBA00022741"/>
    </source>
</evidence>
<keyword evidence="7" id="KW-0808">Transferase</keyword>
<dbReference type="CDD" id="cd17546">
    <property type="entry name" value="REC_hyHK_CKI1_RcsC-like"/>
    <property type="match status" value="1"/>
</dbReference>
<feature type="domain" description="Histidine kinase" evidence="19">
    <location>
        <begin position="710"/>
        <end position="932"/>
    </location>
</feature>
<dbReference type="SUPFAM" id="SSF53850">
    <property type="entry name" value="Periplasmic binding protein-like II"/>
    <property type="match status" value="2"/>
</dbReference>
<comment type="subcellular location">
    <subcellularLocation>
        <location evidence="2">Cell inner membrane</location>
        <topology evidence="2">Multi-pass membrane protein</topology>
    </subcellularLocation>
</comment>
<dbReference type="InterPro" id="IPR049871">
    <property type="entry name" value="BvgS-like_periplasmic2"/>
</dbReference>
<dbReference type="InterPro" id="IPR035965">
    <property type="entry name" value="PAS-like_dom_sf"/>
</dbReference>
<dbReference type="NCBIfam" id="TIGR00229">
    <property type="entry name" value="sensory_box"/>
    <property type="match status" value="1"/>
</dbReference>
<dbReference type="PANTHER" id="PTHR43047:SF72">
    <property type="entry name" value="OSMOSENSING HISTIDINE PROTEIN KINASE SLN1"/>
    <property type="match status" value="1"/>
</dbReference>
<feature type="domain" description="HPt" evidence="23">
    <location>
        <begin position="1102"/>
        <end position="1200"/>
    </location>
</feature>
<keyword evidence="6 17" id="KW-0597">Phosphoprotein</keyword>
<evidence type="ECO:0000256" key="16">
    <source>
        <dbReference type="PROSITE-ProRule" id="PRU00110"/>
    </source>
</evidence>
<keyword evidence="12" id="KW-0067">ATP-binding</keyword>
<dbReference type="Gene3D" id="1.10.287.130">
    <property type="match status" value="1"/>
</dbReference>
<keyword evidence="13" id="KW-1133">Transmembrane helix</keyword>
<keyword evidence="14" id="KW-0902">Two-component regulatory system</keyword>
<evidence type="ECO:0000256" key="14">
    <source>
        <dbReference type="ARBA" id="ARBA00023012"/>
    </source>
</evidence>
<feature type="chain" id="PRO_5011485167" description="histidine kinase" evidence="18">
    <location>
        <begin position="20"/>
        <end position="1200"/>
    </location>
</feature>
<dbReference type="InterPro" id="IPR000014">
    <property type="entry name" value="PAS"/>
</dbReference>
<dbReference type="InterPro" id="IPR001789">
    <property type="entry name" value="Sig_transdc_resp-reg_receiver"/>
</dbReference>
<dbReference type="InterPro" id="IPR036097">
    <property type="entry name" value="HisK_dim/P_sf"/>
</dbReference>
<dbReference type="Gene3D" id="3.30.450.20">
    <property type="entry name" value="PAS domain"/>
    <property type="match status" value="1"/>
</dbReference>
<dbReference type="InterPro" id="IPR008207">
    <property type="entry name" value="Sig_transdc_His_kin_Hpt_dom"/>
</dbReference>
<dbReference type="CDD" id="cd16922">
    <property type="entry name" value="HATPase_EvgS-ArcB-TorS-like"/>
    <property type="match status" value="1"/>
</dbReference>
<keyword evidence="15" id="KW-0472">Membrane</keyword>
<evidence type="ECO:0000259" key="20">
    <source>
        <dbReference type="PROSITE" id="PS50110"/>
    </source>
</evidence>
<evidence type="ECO:0000256" key="17">
    <source>
        <dbReference type="PROSITE-ProRule" id="PRU00169"/>
    </source>
</evidence>
<dbReference type="GO" id="GO:0005886">
    <property type="term" value="C:plasma membrane"/>
    <property type="evidence" value="ECO:0007669"/>
    <property type="project" value="UniProtKB-SubCell"/>
</dbReference>
<dbReference type="Pfam" id="PF02518">
    <property type="entry name" value="HATPase_c"/>
    <property type="match status" value="1"/>
</dbReference>
<dbReference type="PROSITE" id="PS50110">
    <property type="entry name" value="RESPONSE_REGULATORY"/>
    <property type="match status" value="1"/>
</dbReference>
<organism evidence="24 25">
    <name type="scientific">Pseudomonas saponiphila</name>
    <dbReference type="NCBI Taxonomy" id="556534"/>
    <lineage>
        <taxon>Bacteria</taxon>
        <taxon>Pseudomonadati</taxon>
        <taxon>Pseudomonadota</taxon>
        <taxon>Gammaproteobacteria</taxon>
        <taxon>Pseudomonadales</taxon>
        <taxon>Pseudomonadaceae</taxon>
        <taxon>Pseudomonas</taxon>
    </lineage>
</organism>
<dbReference type="Pfam" id="PF00497">
    <property type="entry name" value="SBP_bac_3"/>
    <property type="match status" value="2"/>
</dbReference>
<dbReference type="InterPro" id="IPR011006">
    <property type="entry name" value="CheY-like_superfamily"/>
</dbReference>
<dbReference type="CDD" id="cd13705">
    <property type="entry name" value="PBP2_BvgS_D1"/>
    <property type="match status" value="1"/>
</dbReference>
<dbReference type="PRINTS" id="PR00344">
    <property type="entry name" value="BCTRLSENSOR"/>
</dbReference>
<dbReference type="Proteomes" id="UP000198982">
    <property type="component" value="Unassembled WGS sequence"/>
</dbReference>
<dbReference type="InterPro" id="IPR004358">
    <property type="entry name" value="Sig_transdc_His_kin-like_C"/>
</dbReference>
<evidence type="ECO:0000256" key="3">
    <source>
        <dbReference type="ARBA" id="ARBA00012438"/>
    </source>
</evidence>
<dbReference type="InterPro" id="IPR005467">
    <property type="entry name" value="His_kinase_dom"/>
</dbReference>
<evidence type="ECO:0000256" key="4">
    <source>
        <dbReference type="ARBA" id="ARBA00022475"/>
    </source>
</evidence>
<evidence type="ECO:0000256" key="15">
    <source>
        <dbReference type="ARBA" id="ARBA00023136"/>
    </source>
</evidence>
<evidence type="ECO:0000256" key="11">
    <source>
        <dbReference type="ARBA" id="ARBA00022777"/>
    </source>
</evidence>
<dbReference type="EC" id="2.7.13.3" evidence="3"/>
<dbReference type="PROSITE" id="PS50113">
    <property type="entry name" value="PAC"/>
    <property type="match status" value="1"/>
</dbReference>
<evidence type="ECO:0000259" key="23">
    <source>
        <dbReference type="PROSITE" id="PS50894"/>
    </source>
</evidence>
<keyword evidence="4" id="KW-1003">Cell membrane</keyword>
<dbReference type="GO" id="GO:0000155">
    <property type="term" value="F:phosphorelay sensor kinase activity"/>
    <property type="evidence" value="ECO:0007669"/>
    <property type="project" value="InterPro"/>
</dbReference>
<dbReference type="Gene3D" id="3.40.190.10">
    <property type="entry name" value="Periplasmic binding protein-like II"/>
    <property type="match status" value="4"/>
</dbReference>
<evidence type="ECO:0000313" key="25">
    <source>
        <dbReference type="Proteomes" id="UP000198982"/>
    </source>
</evidence>
<evidence type="ECO:0000256" key="6">
    <source>
        <dbReference type="ARBA" id="ARBA00022553"/>
    </source>
</evidence>
<dbReference type="PROSITE" id="PS50112">
    <property type="entry name" value="PAS"/>
    <property type="match status" value="1"/>
</dbReference>
<dbReference type="InterPro" id="IPR001638">
    <property type="entry name" value="Solute-binding_3/MltF_N"/>
</dbReference>
<dbReference type="CDD" id="cd13707">
    <property type="entry name" value="PBP2_BvgS_D2"/>
    <property type="match status" value="1"/>
</dbReference>
<dbReference type="AlphaFoldDB" id="A0A1H4PV03"/>
<keyword evidence="10" id="KW-0547">Nucleotide-binding</keyword>
<dbReference type="SMART" id="SM00091">
    <property type="entry name" value="PAS"/>
    <property type="match status" value="1"/>
</dbReference>
<dbReference type="RefSeq" id="WP_092315487.1">
    <property type="nucleotide sequence ID" value="NZ_FNTJ01000001.1"/>
</dbReference>
<reference evidence="25" key="1">
    <citation type="submission" date="2016-10" db="EMBL/GenBank/DDBJ databases">
        <authorList>
            <person name="Varghese N."/>
            <person name="Submissions S."/>
        </authorList>
    </citation>
    <scope>NUCLEOTIDE SEQUENCE [LARGE SCALE GENOMIC DNA]</scope>
    <source>
        <strain evidence="25">DSM 9751</strain>
    </source>
</reference>
<evidence type="ECO:0000256" key="8">
    <source>
        <dbReference type="ARBA" id="ARBA00022692"/>
    </source>
</evidence>
<feature type="signal peptide" evidence="18">
    <location>
        <begin position="1"/>
        <end position="19"/>
    </location>
</feature>
<gene>
    <name evidence="24" type="ORF">SAMN05216178_3494</name>
</gene>
<dbReference type="InterPro" id="IPR049870">
    <property type="entry name" value="BvgS-like_periplasmic1"/>
</dbReference>
<dbReference type="Pfam" id="PF00989">
    <property type="entry name" value="PAS"/>
    <property type="match status" value="1"/>
</dbReference>
<dbReference type="Pfam" id="PF01627">
    <property type="entry name" value="Hpt"/>
    <property type="match status" value="1"/>
</dbReference>
<dbReference type="GO" id="GO:0005524">
    <property type="term" value="F:ATP binding"/>
    <property type="evidence" value="ECO:0007669"/>
    <property type="project" value="UniProtKB-KW"/>
</dbReference>
<dbReference type="SUPFAM" id="SSF55874">
    <property type="entry name" value="ATPase domain of HSP90 chaperone/DNA topoisomerase II/histidine kinase"/>
    <property type="match status" value="1"/>
</dbReference>
<dbReference type="Gene3D" id="3.30.565.10">
    <property type="entry name" value="Histidine kinase-like ATPase, C-terminal domain"/>
    <property type="match status" value="1"/>
</dbReference>
<dbReference type="SUPFAM" id="SSF52172">
    <property type="entry name" value="CheY-like"/>
    <property type="match status" value="1"/>
</dbReference>
<evidence type="ECO:0000313" key="24">
    <source>
        <dbReference type="EMBL" id="SEC11253.1"/>
    </source>
</evidence>
<dbReference type="InterPro" id="IPR000700">
    <property type="entry name" value="PAS-assoc_C"/>
</dbReference>